<reference evidence="5" key="1">
    <citation type="journal article" date="2022" name="bioRxiv">
        <title>Thiovibrio frasassiensisgen. nov., sp. nov., an autotrophic, elemental sulfur disproportionating bacterium isolated from sulfidic karst sediment, and proposal of Thiovibrionaceae fam. nov.</title>
        <authorList>
            <person name="Aronson H."/>
            <person name="Thomas C."/>
            <person name="Bhattacharyya M."/>
            <person name="Eckstein S."/>
            <person name="Jensen S."/>
            <person name="Barco R."/>
            <person name="Macalady J."/>
            <person name="Amend J."/>
        </authorList>
    </citation>
    <scope>NUCLEOTIDE SEQUENCE</scope>
    <source>
        <strain evidence="5">RS19-109</strain>
    </source>
</reference>
<gene>
    <name evidence="5" type="ORF">OLX77_00420</name>
</gene>
<evidence type="ECO:0000256" key="3">
    <source>
        <dbReference type="SAM" id="MobiDB-lite"/>
    </source>
</evidence>
<comment type="caution">
    <text evidence="5">The sequence shown here is derived from an EMBL/GenBank/DDBJ whole genome shotgun (WGS) entry which is preliminary data.</text>
</comment>
<evidence type="ECO:0000256" key="1">
    <source>
        <dbReference type="PROSITE-ProRule" id="PRU00285"/>
    </source>
</evidence>
<dbReference type="PANTHER" id="PTHR11527">
    <property type="entry name" value="HEAT-SHOCK PROTEIN 20 FAMILY MEMBER"/>
    <property type="match status" value="1"/>
</dbReference>
<protein>
    <submittedName>
        <fullName evidence="5">Hsp20/alpha crystallin family protein</fullName>
    </submittedName>
</protein>
<dbReference type="PROSITE" id="PS01031">
    <property type="entry name" value="SHSP"/>
    <property type="match status" value="1"/>
</dbReference>
<feature type="region of interest" description="Disordered" evidence="3">
    <location>
        <begin position="1"/>
        <end position="25"/>
    </location>
</feature>
<evidence type="ECO:0000313" key="5">
    <source>
        <dbReference type="EMBL" id="MDG4474620.1"/>
    </source>
</evidence>
<comment type="similarity">
    <text evidence="1 2">Belongs to the small heat shock protein (HSP20) family.</text>
</comment>
<evidence type="ECO:0000259" key="4">
    <source>
        <dbReference type="PROSITE" id="PS01031"/>
    </source>
</evidence>
<dbReference type="RefSeq" id="WP_307631601.1">
    <property type="nucleotide sequence ID" value="NZ_JAPHEH010000001.1"/>
</dbReference>
<organism evidence="5 6">
    <name type="scientific">Thiovibrio frasassiensis</name>
    <dbReference type="NCBI Taxonomy" id="2984131"/>
    <lineage>
        <taxon>Bacteria</taxon>
        <taxon>Pseudomonadati</taxon>
        <taxon>Thermodesulfobacteriota</taxon>
        <taxon>Desulfobulbia</taxon>
        <taxon>Desulfobulbales</taxon>
        <taxon>Thiovibrionaceae</taxon>
        <taxon>Thiovibrio</taxon>
    </lineage>
</organism>
<dbReference type="Proteomes" id="UP001154240">
    <property type="component" value="Unassembled WGS sequence"/>
</dbReference>
<feature type="domain" description="SHSP" evidence="4">
    <location>
        <begin position="22"/>
        <end position="133"/>
    </location>
</feature>
<keyword evidence="6" id="KW-1185">Reference proteome</keyword>
<dbReference type="InterPro" id="IPR002068">
    <property type="entry name" value="A-crystallin/Hsp20_dom"/>
</dbReference>
<dbReference type="InterPro" id="IPR008978">
    <property type="entry name" value="HSP20-like_chaperone"/>
</dbReference>
<feature type="compositionally biased region" description="Low complexity" evidence="3">
    <location>
        <begin position="7"/>
        <end position="16"/>
    </location>
</feature>
<proteinExistence type="inferred from homology"/>
<dbReference type="InterPro" id="IPR031107">
    <property type="entry name" value="Small_HSP"/>
</dbReference>
<name>A0A9X4RKK6_9BACT</name>
<accession>A0A9X4RKK6</accession>
<dbReference type="EMBL" id="JAPHEH010000001">
    <property type="protein sequence ID" value="MDG4474620.1"/>
    <property type="molecule type" value="Genomic_DNA"/>
</dbReference>
<evidence type="ECO:0000256" key="2">
    <source>
        <dbReference type="RuleBase" id="RU003616"/>
    </source>
</evidence>
<sequence length="133" mass="14695">MTEKEMQIQQKQEVQQAGEPTKPEKQYVPAVDIFETAEAVNVLAEMPGVAKEGVEIELENETLTIRGVMAPVVCEGETVLLQEFQPGSYLRKFTVAETIDQEKIQATMADGVLTLVLPKLAPAKPRRIEVRGS</sequence>
<dbReference type="SUPFAM" id="SSF49764">
    <property type="entry name" value="HSP20-like chaperones"/>
    <property type="match status" value="1"/>
</dbReference>
<dbReference type="Gene3D" id="2.60.40.790">
    <property type="match status" value="1"/>
</dbReference>
<dbReference type="Pfam" id="PF00011">
    <property type="entry name" value="HSP20"/>
    <property type="match status" value="1"/>
</dbReference>
<dbReference type="CDD" id="cd06464">
    <property type="entry name" value="ACD_sHsps-like"/>
    <property type="match status" value="1"/>
</dbReference>
<reference evidence="5" key="2">
    <citation type="submission" date="2022-10" db="EMBL/GenBank/DDBJ databases">
        <authorList>
            <person name="Aronson H.S."/>
        </authorList>
    </citation>
    <scope>NUCLEOTIDE SEQUENCE</scope>
    <source>
        <strain evidence="5">RS19-109</strain>
    </source>
</reference>
<dbReference type="AlphaFoldDB" id="A0A9X4RKK6"/>
<evidence type="ECO:0000313" key="6">
    <source>
        <dbReference type="Proteomes" id="UP001154240"/>
    </source>
</evidence>